<organism evidence="1 2">
    <name type="scientific">Lentibacillus salinarum</name>
    <dbReference type="NCBI Taxonomy" id="446820"/>
    <lineage>
        <taxon>Bacteria</taxon>
        <taxon>Bacillati</taxon>
        <taxon>Bacillota</taxon>
        <taxon>Bacilli</taxon>
        <taxon>Bacillales</taxon>
        <taxon>Bacillaceae</taxon>
        <taxon>Lentibacillus</taxon>
    </lineage>
</organism>
<reference evidence="2" key="1">
    <citation type="journal article" date="2019" name="Int. J. Syst. Evol. Microbiol.">
        <title>The Global Catalogue of Microorganisms (GCM) 10K type strain sequencing project: providing services to taxonomists for standard genome sequencing and annotation.</title>
        <authorList>
            <consortium name="The Broad Institute Genomics Platform"/>
            <consortium name="The Broad Institute Genome Sequencing Center for Infectious Disease"/>
            <person name="Wu L."/>
            <person name="Ma J."/>
        </authorList>
    </citation>
    <scope>NUCLEOTIDE SEQUENCE [LARGE SCALE GENOMIC DNA]</scope>
    <source>
        <strain evidence="2">CCUG 54822</strain>
    </source>
</reference>
<dbReference type="Proteomes" id="UP001597178">
    <property type="component" value="Unassembled WGS sequence"/>
</dbReference>
<keyword evidence="2" id="KW-1185">Reference proteome</keyword>
<protein>
    <submittedName>
        <fullName evidence="1">Uncharacterized protein</fullName>
    </submittedName>
</protein>
<dbReference type="RefSeq" id="WP_382402659.1">
    <property type="nucleotide sequence ID" value="NZ_JBHTNH010000057.1"/>
</dbReference>
<comment type="caution">
    <text evidence="1">The sequence shown here is derived from an EMBL/GenBank/DDBJ whole genome shotgun (WGS) entry which is preliminary data.</text>
</comment>
<accession>A0ABW3ZYU1</accession>
<evidence type="ECO:0000313" key="1">
    <source>
        <dbReference type="EMBL" id="MFD1363409.1"/>
    </source>
</evidence>
<evidence type="ECO:0000313" key="2">
    <source>
        <dbReference type="Proteomes" id="UP001597178"/>
    </source>
</evidence>
<proteinExistence type="predicted"/>
<gene>
    <name evidence="1" type="ORF">ACFQ4A_17525</name>
</gene>
<dbReference type="EMBL" id="JBHTNH010000057">
    <property type="protein sequence ID" value="MFD1363409.1"/>
    <property type="molecule type" value="Genomic_DNA"/>
</dbReference>
<name>A0ABW3ZYU1_9BACI</name>
<sequence>MEPETLTFELNKPYFVIPELELDYIASEDKDLAIHELEQYIQCENATPRSGASVIQSGDMIYIPSTRTIDYADMMFYYADAC</sequence>